<dbReference type="Pfam" id="PF08281">
    <property type="entry name" value="Sigma70_r4_2"/>
    <property type="match status" value="1"/>
</dbReference>
<comment type="caution">
    <text evidence="8">The sequence shown here is derived from an EMBL/GenBank/DDBJ whole genome shotgun (WGS) entry which is preliminary data.</text>
</comment>
<dbReference type="Pfam" id="PF04542">
    <property type="entry name" value="Sigma70_r2"/>
    <property type="match status" value="1"/>
</dbReference>
<dbReference type="CDD" id="cd06171">
    <property type="entry name" value="Sigma70_r4"/>
    <property type="match status" value="1"/>
</dbReference>
<evidence type="ECO:0000259" key="6">
    <source>
        <dbReference type="Pfam" id="PF04542"/>
    </source>
</evidence>
<dbReference type="GO" id="GO:0006352">
    <property type="term" value="P:DNA-templated transcription initiation"/>
    <property type="evidence" value="ECO:0007669"/>
    <property type="project" value="InterPro"/>
</dbReference>
<evidence type="ECO:0000256" key="4">
    <source>
        <dbReference type="ARBA" id="ARBA00023125"/>
    </source>
</evidence>
<name>A0A2S6I8I4_9BACT</name>
<dbReference type="PANTHER" id="PTHR43133">
    <property type="entry name" value="RNA POLYMERASE ECF-TYPE SIGMA FACTO"/>
    <property type="match status" value="1"/>
</dbReference>
<dbReference type="InterPro" id="IPR039425">
    <property type="entry name" value="RNA_pol_sigma-70-like"/>
</dbReference>
<keyword evidence="5" id="KW-0804">Transcription</keyword>
<dbReference type="Gene3D" id="1.10.1740.10">
    <property type="match status" value="1"/>
</dbReference>
<dbReference type="InterPro" id="IPR014284">
    <property type="entry name" value="RNA_pol_sigma-70_dom"/>
</dbReference>
<dbReference type="EMBL" id="PTJC01000005">
    <property type="protein sequence ID" value="PPK87803.1"/>
    <property type="molecule type" value="Genomic_DNA"/>
</dbReference>
<dbReference type="InterPro" id="IPR013324">
    <property type="entry name" value="RNA_pol_sigma_r3/r4-like"/>
</dbReference>
<evidence type="ECO:0000313" key="8">
    <source>
        <dbReference type="EMBL" id="PPK87803.1"/>
    </source>
</evidence>
<dbReference type="InterPro" id="IPR036388">
    <property type="entry name" value="WH-like_DNA-bd_sf"/>
</dbReference>
<dbReference type="NCBIfam" id="TIGR02937">
    <property type="entry name" value="sigma70-ECF"/>
    <property type="match status" value="1"/>
</dbReference>
<keyword evidence="3" id="KW-0731">Sigma factor</keyword>
<dbReference type="Proteomes" id="UP000237662">
    <property type="component" value="Unassembled WGS sequence"/>
</dbReference>
<dbReference type="InterPro" id="IPR013249">
    <property type="entry name" value="RNA_pol_sigma70_r4_t2"/>
</dbReference>
<sequence>MQSFTSLIDTVRDRLYRLALRMTGDGSEAEDVVQDVLLSGWQRQDEIVRLDNPPAWLMKMTHNRAIDRLRSRKTRSSYERAAAPGEACDRTPHRLVETEDTLHHIRRQMEKLPLDQRTVLQLREVEGMSYREITEVTGLKMEQVKVYLHRGRQRLRELLVKEKIVER</sequence>
<evidence type="ECO:0000256" key="3">
    <source>
        <dbReference type="ARBA" id="ARBA00023082"/>
    </source>
</evidence>
<dbReference type="PANTHER" id="PTHR43133:SF8">
    <property type="entry name" value="RNA POLYMERASE SIGMA FACTOR HI_1459-RELATED"/>
    <property type="match status" value="1"/>
</dbReference>
<reference evidence="8 9" key="1">
    <citation type="submission" date="2018-02" db="EMBL/GenBank/DDBJ databases">
        <title>Genomic Encyclopedia of Archaeal and Bacterial Type Strains, Phase II (KMG-II): from individual species to whole genera.</title>
        <authorList>
            <person name="Goeker M."/>
        </authorList>
    </citation>
    <scope>NUCLEOTIDE SEQUENCE [LARGE SCALE GENOMIC DNA]</scope>
    <source>
        <strain evidence="8 9">DSM 29526</strain>
    </source>
</reference>
<gene>
    <name evidence="8" type="ORF">CLV84_0756</name>
</gene>
<feature type="domain" description="RNA polymerase sigma factor 70 region 4 type 2" evidence="7">
    <location>
        <begin position="105"/>
        <end position="155"/>
    </location>
</feature>
<dbReference type="GO" id="GO:0016987">
    <property type="term" value="F:sigma factor activity"/>
    <property type="evidence" value="ECO:0007669"/>
    <property type="project" value="UniProtKB-KW"/>
</dbReference>
<evidence type="ECO:0000256" key="1">
    <source>
        <dbReference type="ARBA" id="ARBA00010641"/>
    </source>
</evidence>
<dbReference type="InterPro" id="IPR007627">
    <property type="entry name" value="RNA_pol_sigma70_r2"/>
</dbReference>
<keyword evidence="9" id="KW-1185">Reference proteome</keyword>
<dbReference type="SUPFAM" id="SSF88659">
    <property type="entry name" value="Sigma3 and sigma4 domains of RNA polymerase sigma factors"/>
    <property type="match status" value="1"/>
</dbReference>
<protein>
    <submittedName>
        <fullName evidence="8">RNA polymerase sigma-70 factor (ECF subfamily)</fullName>
    </submittedName>
</protein>
<proteinExistence type="inferred from homology"/>
<feature type="domain" description="RNA polymerase sigma-70 region 2" evidence="6">
    <location>
        <begin position="7"/>
        <end position="73"/>
    </location>
</feature>
<keyword evidence="4" id="KW-0238">DNA-binding</keyword>
<evidence type="ECO:0000313" key="9">
    <source>
        <dbReference type="Proteomes" id="UP000237662"/>
    </source>
</evidence>
<comment type="similarity">
    <text evidence="1">Belongs to the sigma-70 factor family. ECF subfamily.</text>
</comment>
<dbReference type="InterPro" id="IPR013325">
    <property type="entry name" value="RNA_pol_sigma_r2"/>
</dbReference>
<organism evidence="8 9">
    <name type="scientific">Neolewinella xylanilytica</name>
    <dbReference type="NCBI Taxonomy" id="1514080"/>
    <lineage>
        <taxon>Bacteria</taxon>
        <taxon>Pseudomonadati</taxon>
        <taxon>Bacteroidota</taxon>
        <taxon>Saprospiria</taxon>
        <taxon>Saprospirales</taxon>
        <taxon>Lewinellaceae</taxon>
        <taxon>Neolewinella</taxon>
    </lineage>
</organism>
<dbReference type="Gene3D" id="1.10.10.10">
    <property type="entry name" value="Winged helix-like DNA-binding domain superfamily/Winged helix DNA-binding domain"/>
    <property type="match status" value="1"/>
</dbReference>
<dbReference type="RefSeq" id="WP_104418387.1">
    <property type="nucleotide sequence ID" value="NZ_PTJC01000005.1"/>
</dbReference>
<keyword evidence="2" id="KW-0805">Transcription regulation</keyword>
<dbReference type="GO" id="GO:0003677">
    <property type="term" value="F:DNA binding"/>
    <property type="evidence" value="ECO:0007669"/>
    <property type="project" value="UniProtKB-KW"/>
</dbReference>
<evidence type="ECO:0000259" key="7">
    <source>
        <dbReference type="Pfam" id="PF08281"/>
    </source>
</evidence>
<evidence type="ECO:0000256" key="5">
    <source>
        <dbReference type="ARBA" id="ARBA00023163"/>
    </source>
</evidence>
<evidence type="ECO:0000256" key="2">
    <source>
        <dbReference type="ARBA" id="ARBA00023015"/>
    </source>
</evidence>
<dbReference type="OrthoDB" id="670026at2"/>
<dbReference type="SUPFAM" id="SSF88946">
    <property type="entry name" value="Sigma2 domain of RNA polymerase sigma factors"/>
    <property type="match status" value="1"/>
</dbReference>
<accession>A0A2S6I8I4</accession>
<dbReference type="AlphaFoldDB" id="A0A2S6I8I4"/>